<accession>A0A0U1NYI2</accession>
<name>A0A0U1NYI2_9BACI</name>
<feature type="transmembrane region" description="Helical" evidence="1">
    <location>
        <begin position="6"/>
        <end position="25"/>
    </location>
</feature>
<dbReference type="Proteomes" id="UP000199087">
    <property type="component" value="Unassembled WGS sequence"/>
</dbReference>
<dbReference type="RefSeq" id="WP_090635333.1">
    <property type="nucleotide sequence ID" value="NZ_CVRB01000003.1"/>
</dbReference>
<gene>
    <name evidence="2" type="ORF">BN000_02999</name>
</gene>
<protein>
    <recommendedName>
        <fullName evidence="4">DUF2651 domain-containing protein</fullName>
    </recommendedName>
</protein>
<dbReference type="AlphaFoldDB" id="A0A0U1NYI2"/>
<keyword evidence="1" id="KW-1133">Transmembrane helix</keyword>
<dbReference type="Pfam" id="PF10852">
    <property type="entry name" value="DUF2651"/>
    <property type="match status" value="1"/>
</dbReference>
<evidence type="ECO:0000313" key="3">
    <source>
        <dbReference type="Proteomes" id="UP000199087"/>
    </source>
</evidence>
<keyword evidence="3" id="KW-1185">Reference proteome</keyword>
<organism evidence="2 3">
    <name type="scientific">Neobacillus massiliamazoniensis</name>
    <dbReference type="NCBI Taxonomy" id="1499688"/>
    <lineage>
        <taxon>Bacteria</taxon>
        <taxon>Bacillati</taxon>
        <taxon>Bacillota</taxon>
        <taxon>Bacilli</taxon>
        <taxon>Bacillales</taxon>
        <taxon>Bacillaceae</taxon>
        <taxon>Neobacillus</taxon>
    </lineage>
</organism>
<reference evidence="3" key="1">
    <citation type="submission" date="2015-05" db="EMBL/GenBank/DDBJ databases">
        <authorList>
            <person name="Urmite Genomes"/>
        </authorList>
    </citation>
    <scope>NUCLEOTIDE SEQUENCE [LARGE SCALE GENOMIC DNA]</scope>
    <source>
        <strain evidence="3">LF1</strain>
    </source>
</reference>
<dbReference type="EMBL" id="CVRB01000003">
    <property type="protein sequence ID" value="CRK83043.1"/>
    <property type="molecule type" value="Genomic_DNA"/>
</dbReference>
<feature type="transmembrane region" description="Helical" evidence="1">
    <location>
        <begin position="30"/>
        <end position="48"/>
    </location>
</feature>
<evidence type="ECO:0000256" key="1">
    <source>
        <dbReference type="SAM" id="Phobius"/>
    </source>
</evidence>
<dbReference type="OrthoDB" id="2973177at2"/>
<proteinExistence type="predicted"/>
<sequence>MDLISLILFIFPIAVIVASIIGFLVVRKWFVMPLFTFIVFAILMFSVFNETFFIWVVIYTILSIAVSFAMKFIKMLS</sequence>
<feature type="transmembrane region" description="Helical" evidence="1">
    <location>
        <begin position="54"/>
        <end position="73"/>
    </location>
</feature>
<evidence type="ECO:0000313" key="2">
    <source>
        <dbReference type="EMBL" id="CRK83043.1"/>
    </source>
</evidence>
<dbReference type="InterPro" id="IPR020258">
    <property type="entry name" value="Uncharacterised_YbeF"/>
</dbReference>
<keyword evidence="1" id="KW-0812">Transmembrane</keyword>
<dbReference type="STRING" id="1499688.BN000_02999"/>
<evidence type="ECO:0008006" key="4">
    <source>
        <dbReference type="Google" id="ProtNLM"/>
    </source>
</evidence>
<keyword evidence="1" id="KW-0472">Membrane</keyword>